<reference evidence="13 14" key="1">
    <citation type="submission" date="2018-02" db="EMBL/GenBank/DDBJ databases">
        <title>The genomes of Aspergillus section Nigri reveals drivers in fungal speciation.</title>
        <authorList>
            <consortium name="DOE Joint Genome Institute"/>
            <person name="Vesth T.C."/>
            <person name="Nybo J."/>
            <person name="Theobald S."/>
            <person name="Brandl J."/>
            <person name="Frisvad J.C."/>
            <person name="Nielsen K.F."/>
            <person name="Lyhne E.K."/>
            <person name="Kogle M.E."/>
            <person name="Kuo A."/>
            <person name="Riley R."/>
            <person name="Clum A."/>
            <person name="Nolan M."/>
            <person name="Lipzen A."/>
            <person name="Salamov A."/>
            <person name="Henrissat B."/>
            <person name="Wiebenga A."/>
            <person name="De vries R.P."/>
            <person name="Grigoriev I.V."/>
            <person name="Mortensen U.H."/>
            <person name="Andersen M.R."/>
            <person name="Baker S.E."/>
        </authorList>
    </citation>
    <scope>NUCLEOTIDE SEQUENCE [LARGE SCALE GENOMIC DNA]</scope>
    <source>
        <strain evidence="13 14">CBS 115571</strain>
    </source>
</reference>
<dbReference type="Gene3D" id="3.10.50.10">
    <property type="match status" value="1"/>
</dbReference>
<dbReference type="Pfam" id="PF00704">
    <property type="entry name" value="Glyco_hydro_18"/>
    <property type="match status" value="1"/>
</dbReference>
<dbReference type="SUPFAM" id="SSF51445">
    <property type="entry name" value="(Trans)glycosidases"/>
    <property type="match status" value="1"/>
</dbReference>
<dbReference type="EC" id="3.2.1.14" evidence="3"/>
<accession>A0A2V5GZL2</accession>
<dbReference type="PANTHER" id="PTHR47700:SF2">
    <property type="entry name" value="CHITINASE"/>
    <property type="match status" value="1"/>
</dbReference>
<evidence type="ECO:0000256" key="7">
    <source>
        <dbReference type="ARBA" id="ARBA00023026"/>
    </source>
</evidence>
<dbReference type="InterPro" id="IPR017853">
    <property type="entry name" value="GH"/>
</dbReference>
<dbReference type="CDD" id="cd00035">
    <property type="entry name" value="ChtBD1"/>
    <property type="match status" value="1"/>
</dbReference>
<keyword evidence="7" id="KW-0843">Virulence</keyword>
<comment type="catalytic activity">
    <reaction evidence="1">
        <text>Random endo-hydrolysis of N-acetyl-beta-D-glucosaminide (1-&gt;4)-beta-linkages in chitin and chitodextrins.</text>
        <dbReference type="EC" id="3.2.1.14"/>
    </reaction>
</comment>
<evidence type="ECO:0000259" key="12">
    <source>
        <dbReference type="PROSITE" id="PS51910"/>
    </source>
</evidence>
<gene>
    <name evidence="13" type="ORF">BO99DRAFT_464425</name>
</gene>
<dbReference type="AlphaFoldDB" id="A0A2V5GZL2"/>
<dbReference type="GO" id="GO:0000272">
    <property type="term" value="P:polysaccharide catabolic process"/>
    <property type="evidence" value="ECO:0007669"/>
    <property type="project" value="UniProtKB-KW"/>
</dbReference>
<dbReference type="GO" id="GO:0006032">
    <property type="term" value="P:chitin catabolic process"/>
    <property type="evidence" value="ECO:0007669"/>
    <property type="project" value="UniProtKB-KW"/>
</dbReference>
<feature type="domain" description="GH18" evidence="12">
    <location>
        <begin position="87"/>
        <end position="443"/>
    </location>
</feature>
<evidence type="ECO:0000256" key="5">
    <source>
        <dbReference type="ARBA" id="ARBA00022801"/>
    </source>
</evidence>
<dbReference type="InterPro" id="IPR001223">
    <property type="entry name" value="Glyco_hydro18_cat"/>
</dbReference>
<keyword evidence="4" id="KW-0147">Chitin-binding</keyword>
<name>A0A2V5GZL2_ASPV1</name>
<dbReference type="OMA" id="WVAWPKA"/>
<dbReference type="SUPFAM" id="SSF57016">
    <property type="entry name" value="Plant lectins/antimicrobial peptides"/>
    <property type="match status" value="1"/>
</dbReference>
<keyword evidence="6" id="KW-0146">Chitin degradation</keyword>
<keyword evidence="5 11" id="KW-0378">Hydrolase</keyword>
<feature type="non-terminal residue" evidence="13">
    <location>
        <position position="443"/>
    </location>
</feature>
<dbReference type="InterPro" id="IPR001579">
    <property type="entry name" value="Glyco_hydro_18_chit_AS"/>
</dbReference>
<evidence type="ECO:0000256" key="9">
    <source>
        <dbReference type="ARBA" id="ARBA00023295"/>
    </source>
</evidence>
<evidence type="ECO:0000313" key="14">
    <source>
        <dbReference type="Proteomes" id="UP000249829"/>
    </source>
</evidence>
<evidence type="ECO:0000256" key="4">
    <source>
        <dbReference type="ARBA" id="ARBA00022669"/>
    </source>
</evidence>
<evidence type="ECO:0000256" key="10">
    <source>
        <dbReference type="ARBA" id="ARBA00023326"/>
    </source>
</evidence>
<evidence type="ECO:0000256" key="1">
    <source>
        <dbReference type="ARBA" id="ARBA00000822"/>
    </source>
</evidence>
<dbReference type="GO" id="GO:0008061">
    <property type="term" value="F:chitin binding"/>
    <property type="evidence" value="ECO:0007669"/>
    <property type="project" value="UniProtKB-KW"/>
</dbReference>
<evidence type="ECO:0000256" key="6">
    <source>
        <dbReference type="ARBA" id="ARBA00023024"/>
    </source>
</evidence>
<sequence>MDNAVCGPQVPGTLEPTNMTVSNWTNLNPCPLNACCDVWGQCGITDEFCTDDPADTGAPGTAKNGTNGCISNCGTNITNNEDKPSQVRRIGYFEAWNLDRACLHMDISKFQGSDYYTHVHWAFANVTTDWAVDVSGYQGQFDGLLNLTGISRILSFGGWGFSTTGYTYSIFRTGVQAANRQTFAQNVVNFIVDNDLDGVDFDWEYPGAQDIPGVPADSVESPQNYLEFLKIVRDLLPSSKSVSIAAPASYWYLRAFPIKEMADVVDYIVYMTYNLHGQWDYNRTYADPGCPNGGCLRSQVNKTETEYALSMITKAGVPAKQVVAGLAMYGRSFKMAEANCTGPECLFTGPDSGADAGECTQTPGYLANYEIYEILVQAENPDLYGNISITQYYDEGDVLIYNETNWMSWLGPSSYAAQQSWTDGLNFGGTSDWAVDLNETYSN</sequence>
<dbReference type="EMBL" id="KZ825162">
    <property type="protein sequence ID" value="PYI16968.1"/>
    <property type="molecule type" value="Genomic_DNA"/>
</dbReference>
<evidence type="ECO:0000256" key="11">
    <source>
        <dbReference type="RuleBase" id="RU000489"/>
    </source>
</evidence>
<dbReference type="Gene3D" id="3.20.20.80">
    <property type="entry name" value="Glycosidases"/>
    <property type="match status" value="1"/>
</dbReference>
<keyword evidence="14" id="KW-1185">Reference proteome</keyword>
<evidence type="ECO:0000256" key="2">
    <source>
        <dbReference type="ARBA" id="ARBA00008682"/>
    </source>
</evidence>
<keyword evidence="9 11" id="KW-0326">Glycosidase</keyword>
<dbReference type="STRING" id="1450538.A0A2V5GZL2"/>
<dbReference type="CDD" id="cd02878">
    <property type="entry name" value="GH18_zymocin_alpha"/>
    <property type="match status" value="1"/>
</dbReference>
<proteinExistence type="inferred from homology"/>
<evidence type="ECO:0000313" key="13">
    <source>
        <dbReference type="EMBL" id="PYI16968.1"/>
    </source>
</evidence>
<dbReference type="SUPFAM" id="SSF54556">
    <property type="entry name" value="Chitinase insertion domain"/>
    <property type="match status" value="1"/>
</dbReference>
<keyword evidence="10" id="KW-0624">Polysaccharide degradation</keyword>
<dbReference type="GO" id="GO:0008843">
    <property type="term" value="F:endochitinase activity"/>
    <property type="evidence" value="ECO:0007669"/>
    <property type="project" value="UniProtKB-EC"/>
</dbReference>
<evidence type="ECO:0000256" key="8">
    <source>
        <dbReference type="ARBA" id="ARBA00023277"/>
    </source>
</evidence>
<dbReference type="SMART" id="SM00636">
    <property type="entry name" value="Glyco_18"/>
    <property type="match status" value="1"/>
</dbReference>
<dbReference type="PROSITE" id="PS01095">
    <property type="entry name" value="GH18_1"/>
    <property type="match status" value="1"/>
</dbReference>
<protein>
    <recommendedName>
        <fullName evidence="3">chitinase</fullName>
        <ecNumber evidence="3">3.2.1.14</ecNumber>
    </recommendedName>
</protein>
<dbReference type="InterPro" id="IPR036861">
    <property type="entry name" value="Endochitinase-like_sf"/>
</dbReference>
<keyword evidence="8" id="KW-0119">Carbohydrate metabolism</keyword>
<dbReference type="PANTHER" id="PTHR47700">
    <property type="entry name" value="V CHITINASE, PUTATIVE (AFU_ORTHOLOGUE AFUA_6G13720)-RELATED"/>
    <property type="match status" value="1"/>
</dbReference>
<dbReference type="InterPro" id="IPR053214">
    <property type="entry name" value="LysM12-like"/>
</dbReference>
<dbReference type="InterPro" id="IPR029070">
    <property type="entry name" value="Chitinase_insertion_sf"/>
</dbReference>
<dbReference type="PROSITE" id="PS51910">
    <property type="entry name" value="GH18_2"/>
    <property type="match status" value="1"/>
</dbReference>
<dbReference type="Gene3D" id="3.30.60.10">
    <property type="entry name" value="Endochitinase-like"/>
    <property type="match status" value="1"/>
</dbReference>
<evidence type="ECO:0000256" key="3">
    <source>
        <dbReference type="ARBA" id="ARBA00012729"/>
    </source>
</evidence>
<dbReference type="Proteomes" id="UP000249829">
    <property type="component" value="Unassembled WGS sequence"/>
</dbReference>
<organism evidence="13 14">
    <name type="scientific">Aspergillus violaceofuscus (strain CBS 115571)</name>
    <dbReference type="NCBI Taxonomy" id="1450538"/>
    <lineage>
        <taxon>Eukaryota</taxon>
        <taxon>Fungi</taxon>
        <taxon>Dikarya</taxon>
        <taxon>Ascomycota</taxon>
        <taxon>Pezizomycotina</taxon>
        <taxon>Eurotiomycetes</taxon>
        <taxon>Eurotiomycetidae</taxon>
        <taxon>Eurotiales</taxon>
        <taxon>Aspergillaceae</taxon>
        <taxon>Aspergillus</taxon>
    </lineage>
</organism>
<comment type="similarity">
    <text evidence="2">Belongs to the glycosyl hydrolase 18 family. Chitinase class V subfamily.</text>
</comment>
<dbReference type="InterPro" id="IPR011583">
    <property type="entry name" value="Chitinase_II/V-like_cat"/>
</dbReference>